<dbReference type="AlphaFoldDB" id="A0A7T4QZH3"/>
<evidence type="ECO:0000313" key="5">
    <source>
        <dbReference type="Proteomes" id="UP000596063"/>
    </source>
</evidence>
<evidence type="ECO:0000259" key="3">
    <source>
        <dbReference type="SMART" id="SM00822"/>
    </source>
</evidence>
<evidence type="ECO:0000313" key="4">
    <source>
        <dbReference type="EMBL" id="QQD17596.1"/>
    </source>
</evidence>
<dbReference type="InterPro" id="IPR057326">
    <property type="entry name" value="KR_dom"/>
</dbReference>
<dbReference type="PRINTS" id="PR00081">
    <property type="entry name" value="GDHRDH"/>
</dbReference>
<dbReference type="Pfam" id="PF13561">
    <property type="entry name" value="adh_short_C2"/>
    <property type="match status" value="1"/>
</dbReference>
<dbReference type="GO" id="GO:0047936">
    <property type="term" value="F:glucose 1-dehydrogenase [NAD(P)+] activity"/>
    <property type="evidence" value="ECO:0007669"/>
    <property type="project" value="UniProtKB-EC"/>
</dbReference>
<protein>
    <submittedName>
        <fullName evidence="4">Glucose 1-dehydrogenase</fullName>
        <ecNumber evidence="4">1.1.1.47</ecNumber>
    </submittedName>
</protein>
<dbReference type="RefSeq" id="WP_198569095.1">
    <property type="nucleotide sequence ID" value="NZ_CP066167.1"/>
</dbReference>
<dbReference type="EMBL" id="CP066167">
    <property type="protein sequence ID" value="QQD17596.1"/>
    <property type="molecule type" value="Genomic_DNA"/>
</dbReference>
<dbReference type="Proteomes" id="UP000596063">
    <property type="component" value="Chromosome"/>
</dbReference>
<dbReference type="EC" id="1.1.1.47" evidence="4"/>
<dbReference type="FunFam" id="3.40.50.720:FF:000084">
    <property type="entry name" value="Short-chain dehydrogenase reductase"/>
    <property type="match status" value="1"/>
</dbReference>
<dbReference type="CDD" id="cd05233">
    <property type="entry name" value="SDR_c"/>
    <property type="match status" value="1"/>
</dbReference>
<dbReference type="SUPFAM" id="SSF51735">
    <property type="entry name" value="NAD(P)-binding Rossmann-fold domains"/>
    <property type="match status" value="1"/>
</dbReference>
<evidence type="ECO:0000256" key="1">
    <source>
        <dbReference type="ARBA" id="ARBA00006484"/>
    </source>
</evidence>
<proteinExistence type="inferred from homology"/>
<dbReference type="InterPro" id="IPR036291">
    <property type="entry name" value="NAD(P)-bd_dom_sf"/>
</dbReference>
<dbReference type="PANTHER" id="PTHR43639:SF1">
    <property type="entry name" value="SHORT-CHAIN DEHYDROGENASE_REDUCTASE FAMILY PROTEIN"/>
    <property type="match status" value="1"/>
</dbReference>
<dbReference type="SMART" id="SM00822">
    <property type="entry name" value="PKS_KR"/>
    <property type="match status" value="1"/>
</dbReference>
<evidence type="ECO:0000256" key="2">
    <source>
        <dbReference type="ARBA" id="ARBA00023002"/>
    </source>
</evidence>
<gene>
    <name evidence="4" type="ORF">I6N98_14745</name>
</gene>
<name>A0A7T4QZH3_9GAMM</name>
<dbReference type="PANTHER" id="PTHR43639">
    <property type="entry name" value="OXIDOREDUCTASE, SHORT-CHAIN DEHYDROGENASE/REDUCTASE FAMILY (AFU_ORTHOLOGUE AFUA_5G02870)"/>
    <property type="match status" value="1"/>
</dbReference>
<accession>A0A7T4QZH3</accession>
<feature type="domain" description="Ketoreductase" evidence="3">
    <location>
        <begin position="12"/>
        <end position="189"/>
    </location>
</feature>
<organism evidence="4 5">
    <name type="scientific">Spongiibacter nanhainus</name>
    <dbReference type="NCBI Taxonomy" id="2794344"/>
    <lineage>
        <taxon>Bacteria</taxon>
        <taxon>Pseudomonadati</taxon>
        <taxon>Pseudomonadota</taxon>
        <taxon>Gammaproteobacteria</taxon>
        <taxon>Cellvibrionales</taxon>
        <taxon>Spongiibacteraceae</taxon>
        <taxon>Spongiibacter</taxon>
    </lineage>
</organism>
<dbReference type="PRINTS" id="PR00080">
    <property type="entry name" value="SDRFAMILY"/>
</dbReference>
<keyword evidence="2 4" id="KW-0560">Oxidoreductase</keyword>
<dbReference type="InterPro" id="IPR002347">
    <property type="entry name" value="SDR_fam"/>
</dbReference>
<dbReference type="Gene3D" id="3.40.50.720">
    <property type="entry name" value="NAD(P)-binding Rossmann-like Domain"/>
    <property type="match status" value="1"/>
</dbReference>
<dbReference type="KEGG" id="snan:I6N98_14745"/>
<reference evidence="4 5" key="1">
    <citation type="submission" date="2020-12" db="EMBL/GenBank/DDBJ databases">
        <authorList>
            <person name="Shan Y."/>
        </authorList>
    </citation>
    <scope>NUCLEOTIDE SEQUENCE [LARGE SCALE GENOMIC DNA]</scope>
    <source>
        <strain evidence="5">csc3.9</strain>
    </source>
</reference>
<dbReference type="NCBIfam" id="NF005559">
    <property type="entry name" value="PRK07231.1"/>
    <property type="match status" value="1"/>
</dbReference>
<keyword evidence="5" id="KW-1185">Reference proteome</keyword>
<sequence length="256" mass="26555">MSVLEQFSLQGRVALVTGAGRGLGRAMAVAFAEAGASVICAARTAADVETSAELCNATAGQGLAAICDVGNADQREAAVKLATERFGRLDVLVNNAGGAYPNDPLNTSTADFDRDFHFNVTTALAMSQLCLPQLREHQGSIINISSAAARYAQAGFSSYSTVKAALSQLTRSLAADFAPAVRVNGIAPGSILTDALGQFLDQETQQKMADLTPMKRLGRAEDIAAAALYLASPAAAWVTGKILEIDGGAEASTWPF</sequence>
<comment type="similarity">
    <text evidence="1">Belongs to the short-chain dehydrogenases/reductases (SDR) family.</text>
</comment>